<feature type="transmembrane region" description="Helical" evidence="6">
    <location>
        <begin position="20"/>
        <end position="37"/>
    </location>
</feature>
<dbReference type="GO" id="GO:0005886">
    <property type="term" value="C:plasma membrane"/>
    <property type="evidence" value="ECO:0007669"/>
    <property type="project" value="UniProtKB-SubCell"/>
</dbReference>
<dbReference type="EMBL" id="CP042243">
    <property type="protein sequence ID" value="QEK13558.1"/>
    <property type="molecule type" value="Genomic_DNA"/>
</dbReference>
<keyword evidence="8" id="KW-1185">Reference proteome</keyword>
<evidence type="ECO:0000256" key="3">
    <source>
        <dbReference type="ARBA" id="ARBA00022692"/>
    </source>
</evidence>
<evidence type="ECO:0000256" key="4">
    <source>
        <dbReference type="ARBA" id="ARBA00022989"/>
    </source>
</evidence>
<dbReference type="Proteomes" id="UP000324646">
    <property type="component" value="Chromosome"/>
</dbReference>
<evidence type="ECO:0000256" key="2">
    <source>
        <dbReference type="ARBA" id="ARBA00022475"/>
    </source>
</evidence>
<dbReference type="OrthoDB" id="3176438at2"/>
<protein>
    <submittedName>
        <fullName evidence="7">CidA/LrgA family protein</fullName>
    </submittedName>
</protein>
<keyword evidence="5 6" id="KW-0472">Membrane</keyword>
<feature type="transmembrane region" description="Helical" evidence="6">
    <location>
        <begin position="74"/>
        <end position="94"/>
    </location>
</feature>
<evidence type="ECO:0000256" key="6">
    <source>
        <dbReference type="SAM" id="Phobius"/>
    </source>
</evidence>
<evidence type="ECO:0000313" key="7">
    <source>
        <dbReference type="EMBL" id="QEK13558.1"/>
    </source>
</evidence>
<name>A0A5C0SK44_CRATE</name>
<gene>
    <name evidence="7" type="ORF">FQB35_02190</name>
</gene>
<dbReference type="KEGG" id="crs:FQB35_02190"/>
<evidence type="ECO:0000256" key="5">
    <source>
        <dbReference type="ARBA" id="ARBA00023136"/>
    </source>
</evidence>
<reference evidence="7 8" key="1">
    <citation type="submission" date="2019-07" db="EMBL/GenBank/DDBJ databases">
        <title>Complete genome of Crassaminicella thermophila SY095.</title>
        <authorList>
            <person name="Li X."/>
        </authorList>
    </citation>
    <scope>NUCLEOTIDE SEQUENCE [LARGE SCALE GENOMIC DNA]</scope>
    <source>
        <strain evidence="7 8">SY095</strain>
    </source>
</reference>
<proteinExistence type="predicted"/>
<keyword evidence="2" id="KW-1003">Cell membrane</keyword>
<dbReference type="PANTHER" id="PTHR33931:SF2">
    <property type="entry name" value="HOLIN-LIKE PROTEIN CIDA"/>
    <property type="match status" value="1"/>
</dbReference>
<dbReference type="PANTHER" id="PTHR33931">
    <property type="entry name" value="HOLIN-LIKE PROTEIN CIDA-RELATED"/>
    <property type="match status" value="1"/>
</dbReference>
<sequence length="110" mass="11997">MFMLFLGTILSDFLHIPIPGNVIGMALLCISLITGTVKLKDVEEIANLFLNNLAIFFICPSVGIMLYFDIIKVKFIAIVIPTILSIFIGLGITGKIVEIIVNRKGVDTDG</sequence>
<keyword evidence="3 6" id="KW-0812">Transmembrane</keyword>
<dbReference type="InterPro" id="IPR005538">
    <property type="entry name" value="LrgA/CidA"/>
</dbReference>
<comment type="subcellular location">
    <subcellularLocation>
        <location evidence="1">Cell membrane</location>
        <topology evidence="1">Multi-pass membrane protein</topology>
    </subcellularLocation>
</comment>
<keyword evidence="4 6" id="KW-1133">Transmembrane helix</keyword>
<evidence type="ECO:0000313" key="8">
    <source>
        <dbReference type="Proteomes" id="UP000324646"/>
    </source>
</evidence>
<dbReference type="AlphaFoldDB" id="A0A5C0SK44"/>
<organism evidence="7 8">
    <name type="scientific">Crassaminicella thermophila</name>
    <dbReference type="NCBI Taxonomy" id="2599308"/>
    <lineage>
        <taxon>Bacteria</taxon>
        <taxon>Bacillati</taxon>
        <taxon>Bacillota</taxon>
        <taxon>Clostridia</taxon>
        <taxon>Eubacteriales</taxon>
        <taxon>Clostridiaceae</taxon>
        <taxon>Crassaminicella</taxon>
    </lineage>
</organism>
<accession>A0A5C0SK44</accession>
<dbReference type="Pfam" id="PF03788">
    <property type="entry name" value="LrgA"/>
    <property type="match status" value="1"/>
</dbReference>
<evidence type="ECO:0000256" key="1">
    <source>
        <dbReference type="ARBA" id="ARBA00004651"/>
    </source>
</evidence>
<feature type="transmembrane region" description="Helical" evidence="6">
    <location>
        <begin position="49"/>
        <end position="68"/>
    </location>
</feature>